<name>A0AAD7GEU7_MYCRO</name>
<protein>
    <recommendedName>
        <fullName evidence="4">F-box domain-containing protein</fullName>
    </recommendedName>
</protein>
<dbReference type="Proteomes" id="UP001221757">
    <property type="component" value="Unassembled WGS sequence"/>
</dbReference>
<evidence type="ECO:0000313" key="2">
    <source>
        <dbReference type="EMBL" id="KAJ7687728.1"/>
    </source>
</evidence>
<proteinExistence type="predicted"/>
<reference evidence="2" key="1">
    <citation type="submission" date="2023-03" db="EMBL/GenBank/DDBJ databases">
        <title>Massive genome expansion in bonnet fungi (Mycena s.s.) driven by repeated elements and novel gene families across ecological guilds.</title>
        <authorList>
            <consortium name="Lawrence Berkeley National Laboratory"/>
            <person name="Harder C.B."/>
            <person name="Miyauchi S."/>
            <person name="Viragh M."/>
            <person name="Kuo A."/>
            <person name="Thoen E."/>
            <person name="Andreopoulos B."/>
            <person name="Lu D."/>
            <person name="Skrede I."/>
            <person name="Drula E."/>
            <person name="Henrissat B."/>
            <person name="Morin E."/>
            <person name="Kohler A."/>
            <person name="Barry K."/>
            <person name="LaButti K."/>
            <person name="Morin E."/>
            <person name="Salamov A."/>
            <person name="Lipzen A."/>
            <person name="Mereny Z."/>
            <person name="Hegedus B."/>
            <person name="Baldrian P."/>
            <person name="Stursova M."/>
            <person name="Weitz H."/>
            <person name="Taylor A."/>
            <person name="Grigoriev I.V."/>
            <person name="Nagy L.G."/>
            <person name="Martin F."/>
            <person name="Kauserud H."/>
        </authorList>
    </citation>
    <scope>NUCLEOTIDE SEQUENCE</scope>
    <source>
        <strain evidence="2">CBHHK067</strain>
    </source>
</reference>
<keyword evidence="3" id="KW-1185">Reference proteome</keyword>
<sequence length="509" mass="53834">MYYRPHAQAPASPVTALPVELLAYIFVLGTHDPSVLDGEHDDGCQAFNSDSVKTPLVYGRVCRHWRNVALNTPALYTSLCITPELLREVGAADVLDTAPISSYLALSRNYLVDILIDARDQEWDFNDDGTYVPWFTPEHMGAAMAVLLPHLGRWRSLSILTDLYAPMHAALCPLEAHLTAYGAPHLASLRLMRCDAYAAHAPLSPVPNPADVFLASVPPDASLLPNLRHLALLGVPAAWGPLAALLPPTLHTLELAYHPAPAQPTVPALAALLSAAPHLARLTLNGSGPALPAAADPPAPRPVPLAHLSALTLGYVSTPAGLALLSLVHAPRLRALTLEDAGDPAAPLPVNATPLLTLLYPSGGAHKLAAPLFPALAHLTLRRAHLAPTPAAAPILAVPQLTLVDMAPAAVAQTLYGPGVVEVHAEGSAPSQSDHAPEPEEFRVGATRVRVFHSPAPYDDDDDNEGDASDDSDPETLLGFPMDWEEAEAAAFKVGGAFNDPVFDARWGV</sequence>
<gene>
    <name evidence="2" type="ORF">B0H17DRAFT_1332346</name>
</gene>
<evidence type="ECO:0008006" key="4">
    <source>
        <dbReference type="Google" id="ProtNLM"/>
    </source>
</evidence>
<accession>A0AAD7GEU7</accession>
<feature type="compositionally biased region" description="Acidic residues" evidence="1">
    <location>
        <begin position="458"/>
        <end position="474"/>
    </location>
</feature>
<feature type="region of interest" description="Disordered" evidence="1">
    <location>
        <begin position="453"/>
        <end position="478"/>
    </location>
</feature>
<evidence type="ECO:0000313" key="3">
    <source>
        <dbReference type="Proteomes" id="UP001221757"/>
    </source>
</evidence>
<organism evidence="2 3">
    <name type="scientific">Mycena rosella</name>
    <name type="common">Pink bonnet</name>
    <name type="synonym">Agaricus rosellus</name>
    <dbReference type="NCBI Taxonomy" id="1033263"/>
    <lineage>
        <taxon>Eukaryota</taxon>
        <taxon>Fungi</taxon>
        <taxon>Dikarya</taxon>
        <taxon>Basidiomycota</taxon>
        <taxon>Agaricomycotina</taxon>
        <taxon>Agaricomycetes</taxon>
        <taxon>Agaricomycetidae</taxon>
        <taxon>Agaricales</taxon>
        <taxon>Marasmiineae</taxon>
        <taxon>Mycenaceae</taxon>
        <taxon>Mycena</taxon>
    </lineage>
</organism>
<comment type="caution">
    <text evidence="2">The sequence shown here is derived from an EMBL/GenBank/DDBJ whole genome shotgun (WGS) entry which is preliminary data.</text>
</comment>
<dbReference type="EMBL" id="JARKIE010000085">
    <property type="protein sequence ID" value="KAJ7687728.1"/>
    <property type="molecule type" value="Genomic_DNA"/>
</dbReference>
<dbReference type="AlphaFoldDB" id="A0AAD7GEU7"/>
<evidence type="ECO:0000256" key="1">
    <source>
        <dbReference type="SAM" id="MobiDB-lite"/>
    </source>
</evidence>